<evidence type="ECO:0000259" key="1">
    <source>
        <dbReference type="Pfam" id="PF18962"/>
    </source>
</evidence>
<protein>
    <submittedName>
        <fullName evidence="2">Putative secreted protein (Por secretion system target)</fullName>
    </submittedName>
</protein>
<dbReference type="Proteomes" id="UP000241964">
    <property type="component" value="Unassembled WGS sequence"/>
</dbReference>
<accession>A0A2P8GC64</accession>
<gene>
    <name evidence="2" type="ORF">CLV60_103403</name>
</gene>
<proteinExistence type="predicted"/>
<dbReference type="OrthoDB" id="863479at2"/>
<dbReference type="RefSeq" id="WP_106594858.1">
    <property type="nucleotide sequence ID" value="NZ_PYAS01000003.1"/>
</dbReference>
<dbReference type="InterPro" id="IPR026444">
    <property type="entry name" value="Secre_tail"/>
</dbReference>
<feature type="domain" description="Secretion system C-terminal sorting" evidence="1">
    <location>
        <begin position="371"/>
        <end position="440"/>
    </location>
</feature>
<dbReference type="AlphaFoldDB" id="A0A2P8GC64"/>
<name>A0A2P8GC64_9BACT</name>
<dbReference type="NCBIfam" id="TIGR04183">
    <property type="entry name" value="Por_Secre_tail"/>
    <property type="match status" value="1"/>
</dbReference>
<comment type="caution">
    <text evidence="2">The sequence shown here is derived from an EMBL/GenBank/DDBJ whole genome shotgun (WGS) entry which is preliminary data.</text>
</comment>
<evidence type="ECO:0000313" key="2">
    <source>
        <dbReference type="EMBL" id="PSL31537.1"/>
    </source>
</evidence>
<sequence length="442" mass="46790">MKHLFDYISGVCGIKTGTAVLTVAAIICGTVAHGQEGSSGNTTIFNGAEMTFFGNHDFTTGGGGTQPGVINTIRTAPFGILNFAASATTSTGGDDANYVDGYVRKFGTSPFIFPVGDNAHFGPFGAQGDGTMGAYYFVDPTSAVTSMLPSGNYPVLPASGPFPSATFEEALDAVSTIEYWDIDGSNATPVTLTWDAASAINALTTSQLNKLTIAGWNGTQWVAIPSKVDATSILGGTSDLTAGSITTTGSLAPDTYVAYTFASLDTPMPVTLTAFTAQAEGKTALLRWATTEETNSDFFEIQRSPDGKSWTELGRQVSQGESKVLVSYQFTDVKPEAGTNLYRLRMVDKDGTFAFSSIKPVRFGGEPRRVVYPNPATDVLFLNSPESIGKIRIINANGVEVYKAAKKFESELNISALQNGIHLVELTTVTGSIVTEKVLIRK</sequence>
<reference evidence="2 3" key="1">
    <citation type="submission" date="2018-03" db="EMBL/GenBank/DDBJ databases">
        <title>Genomic Encyclopedia of Archaeal and Bacterial Type Strains, Phase II (KMG-II): from individual species to whole genera.</title>
        <authorList>
            <person name="Goeker M."/>
        </authorList>
    </citation>
    <scope>NUCLEOTIDE SEQUENCE [LARGE SCALE GENOMIC DNA]</scope>
    <source>
        <strain evidence="2 3">DSM 29057</strain>
    </source>
</reference>
<keyword evidence="3" id="KW-1185">Reference proteome</keyword>
<organism evidence="2 3">
    <name type="scientific">Dyadobacter jiangsuensis</name>
    <dbReference type="NCBI Taxonomy" id="1591085"/>
    <lineage>
        <taxon>Bacteria</taxon>
        <taxon>Pseudomonadati</taxon>
        <taxon>Bacteroidota</taxon>
        <taxon>Cytophagia</taxon>
        <taxon>Cytophagales</taxon>
        <taxon>Spirosomataceae</taxon>
        <taxon>Dyadobacter</taxon>
    </lineage>
</organism>
<dbReference type="Pfam" id="PF18962">
    <property type="entry name" value="Por_Secre_tail"/>
    <property type="match status" value="1"/>
</dbReference>
<evidence type="ECO:0000313" key="3">
    <source>
        <dbReference type="Proteomes" id="UP000241964"/>
    </source>
</evidence>
<dbReference type="EMBL" id="PYAS01000003">
    <property type="protein sequence ID" value="PSL31537.1"/>
    <property type="molecule type" value="Genomic_DNA"/>
</dbReference>